<reference evidence="7 8" key="1">
    <citation type="submission" date="2019-04" db="EMBL/GenBank/DDBJ databases">
        <title>Bacillus caeni sp. nov., a bacterium isolated from mangrove sediment.</title>
        <authorList>
            <person name="Huang H."/>
            <person name="Mo K."/>
            <person name="Hu Y."/>
        </authorList>
    </citation>
    <scope>NUCLEOTIDE SEQUENCE [LARGE SCALE GENOMIC DNA]</scope>
    <source>
        <strain evidence="7 8">HB172195</strain>
    </source>
</reference>
<organism evidence="7 8">
    <name type="scientific">Exobacillus caeni</name>
    <dbReference type="NCBI Taxonomy" id="2574798"/>
    <lineage>
        <taxon>Bacteria</taxon>
        <taxon>Bacillati</taxon>
        <taxon>Bacillota</taxon>
        <taxon>Bacilli</taxon>
        <taxon>Bacillales</taxon>
        <taxon>Guptibacillaceae</taxon>
        <taxon>Exobacillus</taxon>
    </lineage>
</organism>
<sequence length="293" mass="31941">MKNTFRNKSSNNQKQKANYPERKFFLPAQIVESFIVKGESHVNRPMPRQFILSINAGAFVAFGAILSVLLSMGVSSTGVHNLLAGIGFASGYAIVFISGAILFTEVNVLLPAYLLQKKFWIPRGILQFWGACYVGNVLGALAVAFLVVASGSLSPEFFQELNVFIRHKMQFMENGTIGWFQILLSGIVANWLIGMAAFLATAARDLTGKVLGTALPVIIFVAGNFQHSVANMGYFSTALVAGAEYTWSEFLIYNLLPASIGNLFGGGLLVALTFSYAYKEEINKNNVPKEEAE</sequence>
<dbReference type="Gene3D" id="1.20.1080.10">
    <property type="entry name" value="Glycerol uptake facilitator protein"/>
    <property type="match status" value="1"/>
</dbReference>
<dbReference type="Proteomes" id="UP000308230">
    <property type="component" value="Unassembled WGS sequence"/>
</dbReference>
<feature type="transmembrane region" description="Helical" evidence="6">
    <location>
        <begin position="50"/>
        <end position="72"/>
    </location>
</feature>
<keyword evidence="4 6" id="KW-0472">Membrane</keyword>
<dbReference type="Pfam" id="PF01226">
    <property type="entry name" value="Form_Nir_trans"/>
    <property type="match status" value="1"/>
</dbReference>
<name>A0A5R9F4W2_9BACL</name>
<evidence type="ECO:0000313" key="8">
    <source>
        <dbReference type="Proteomes" id="UP000308230"/>
    </source>
</evidence>
<feature type="transmembrane region" description="Helical" evidence="6">
    <location>
        <begin position="250"/>
        <end position="274"/>
    </location>
</feature>
<dbReference type="InterPro" id="IPR000292">
    <property type="entry name" value="For/NO2_transpt"/>
</dbReference>
<comment type="caution">
    <text evidence="7">The sequence shown here is derived from an EMBL/GenBank/DDBJ whole genome shotgun (WGS) entry which is preliminary data.</text>
</comment>
<evidence type="ECO:0000256" key="1">
    <source>
        <dbReference type="ARBA" id="ARBA00004141"/>
    </source>
</evidence>
<keyword evidence="3 6" id="KW-1133">Transmembrane helix</keyword>
<dbReference type="PANTHER" id="PTHR30520:SF6">
    <property type="entry name" value="FORMATE_NITRATE FAMILY TRANSPORTER (EUROFUNG)"/>
    <property type="match status" value="1"/>
</dbReference>
<evidence type="ECO:0000256" key="2">
    <source>
        <dbReference type="ARBA" id="ARBA00022692"/>
    </source>
</evidence>
<feature type="transmembrane region" description="Helical" evidence="6">
    <location>
        <begin position="126"/>
        <end position="149"/>
    </location>
</feature>
<comment type="subcellular location">
    <subcellularLocation>
        <location evidence="1">Membrane</location>
        <topology evidence="1">Multi-pass membrane protein</topology>
    </subcellularLocation>
</comment>
<evidence type="ECO:0000256" key="5">
    <source>
        <dbReference type="ARBA" id="ARBA00049660"/>
    </source>
</evidence>
<evidence type="ECO:0000313" key="7">
    <source>
        <dbReference type="EMBL" id="TLS38071.1"/>
    </source>
</evidence>
<dbReference type="PANTHER" id="PTHR30520">
    <property type="entry name" value="FORMATE TRANSPORTER-RELATED"/>
    <property type="match status" value="1"/>
</dbReference>
<keyword evidence="8" id="KW-1185">Reference proteome</keyword>
<dbReference type="RefSeq" id="WP_138124173.1">
    <property type="nucleotide sequence ID" value="NZ_SWLG01000004.1"/>
</dbReference>
<feature type="transmembrane region" description="Helical" evidence="6">
    <location>
        <begin position="179"/>
        <end position="203"/>
    </location>
</feature>
<dbReference type="GO" id="GO:0015499">
    <property type="term" value="F:formate transmembrane transporter activity"/>
    <property type="evidence" value="ECO:0007669"/>
    <property type="project" value="TreeGrafter"/>
</dbReference>
<evidence type="ECO:0000256" key="6">
    <source>
        <dbReference type="SAM" id="Phobius"/>
    </source>
</evidence>
<dbReference type="GO" id="GO:0005886">
    <property type="term" value="C:plasma membrane"/>
    <property type="evidence" value="ECO:0007669"/>
    <property type="project" value="TreeGrafter"/>
</dbReference>
<feature type="transmembrane region" description="Helical" evidence="6">
    <location>
        <begin position="92"/>
        <end position="114"/>
    </location>
</feature>
<accession>A0A5R9F4W2</accession>
<dbReference type="EMBL" id="SWLG01000004">
    <property type="protein sequence ID" value="TLS38071.1"/>
    <property type="molecule type" value="Genomic_DNA"/>
</dbReference>
<dbReference type="AlphaFoldDB" id="A0A5R9F4W2"/>
<keyword evidence="2 6" id="KW-0812">Transmembrane</keyword>
<evidence type="ECO:0000256" key="4">
    <source>
        <dbReference type="ARBA" id="ARBA00023136"/>
    </source>
</evidence>
<comment type="similarity">
    <text evidence="5">Belongs to the FNT transporter (TC 1.A.16) family.</text>
</comment>
<proteinExistence type="inferred from homology"/>
<evidence type="ECO:0000256" key="3">
    <source>
        <dbReference type="ARBA" id="ARBA00022989"/>
    </source>
</evidence>
<dbReference type="InterPro" id="IPR023271">
    <property type="entry name" value="Aquaporin-like"/>
</dbReference>
<protein>
    <submittedName>
        <fullName evidence="7">Formate/nitrite transporter family protein</fullName>
    </submittedName>
</protein>
<dbReference type="OrthoDB" id="9786493at2"/>
<gene>
    <name evidence="7" type="ORF">FCL54_05875</name>
</gene>
<feature type="transmembrane region" description="Helical" evidence="6">
    <location>
        <begin position="210"/>
        <end position="230"/>
    </location>
</feature>